<dbReference type="Pfam" id="PF01547">
    <property type="entry name" value="SBP_bac_1"/>
    <property type="match status" value="1"/>
</dbReference>
<sequence length="458" mass="50670">MTCTLSLSFIVKKGEPEMNMKPGKHLSGLAAVALLTSLMAACGGGGGSAAKTEPPKTGAEPAANKEPVEIVFYSPNAGRTPEQFMKENGNAIKEKFPHVTVKFVQYAKGTETADLLASGQPLDIIISSTSTINELVDYNLQYDITELIKKYKYDLNRLEPSAVQFMQGFAGGGMYGLPIRSNTFLLFYNKNLFDKFGVSYPKEGSTWDDIYELAKKMTRTEGGTQYFGLVTSYSHMITNNQLSIPSYDTRTDKVMIEDDKFKAVVNNFARFYQIADQKYASDLLTKHADLFKKDQAAAMYAYYGSEMIGYPATFDWDIISMPYFKEAMGVAPQQSPAYFSIASLSKHKEQAFEIISYLTSDEFQTRQSKDGTMPTLLDKTVQSSFAQTQADFKGKNIKAYFSEKTAPISNKDKYNNIAAGKASTAFQEIVTGKKDTNTALRDAAEAARKAVDAEKAKK</sequence>
<keyword evidence="2" id="KW-0732">Signal</keyword>
<keyword evidence="4" id="KW-0564">Palmitate</keyword>
<dbReference type="Proteomes" id="UP000282311">
    <property type="component" value="Unassembled WGS sequence"/>
</dbReference>
<evidence type="ECO:0000256" key="4">
    <source>
        <dbReference type="ARBA" id="ARBA00023139"/>
    </source>
</evidence>
<dbReference type="SUPFAM" id="SSF53850">
    <property type="entry name" value="Periplasmic binding protein-like II"/>
    <property type="match status" value="1"/>
</dbReference>
<dbReference type="PANTHER" id="PTHR43649">
    <property type="entry name" value="ARABINOSE-BINDING PROTEIN-RELATED"/>
    <property type="match status" value="1"/>
</dbReference>
<dbReference type="PANTHER" id="PTHR43649:SF33">
    <property type="entry name" value="POLYGALACTURONAN_RHAMNOGALACTURONAN-BINDING PROTEIN YTCQ"/>
    <property type="match status" value="1"/>
</dbReference>
<keyword evidence="5" id="KW-0449">Lipoprotein</keyword>
<dbReference type="AlphaFoldDB" id="A0A3B0BC42"/>
<evidence type="ECO:0000256" key="2">
    <source>
        <dbReference type="ARBA" id="ARBA00022729"/>
    </source>
</evidence>
<dbReference type="InterPro" id="IPR050490">
    <property type="entry name" value="Bact_solute-bd_prot1"/>
</dbReference>
<dbReference type="EMBL" id="RBAH01000033">
    <property type="protein sequence ID" value="RKN70039.1"/>
    <property type="molecule type" value="Genomic_DNA"/>
</dbReference>
<evidence type="ECO:0000256" key="1">
    <source>
        <dbReference type="ARBA" id="ARBA00022475"/>
    </source>
</evidence>
<keyword evidence="7" id="KW-1185">Reference proteome</keyword>
<evidence type="ECO:0000313" key="6">
    <source>
        <dbReference type="EMBL" id="RKN70039.1"/>
    </source>
</evidence>
<protein>
    <submittedName>
        <fullName evidence="6">Extracellular solute-binding protein</fullName>
    </submittedName>
</protein>
<reference evidence="6 7" key="1">
    <citation type="journal article" date="2007" name="Int. J. Syst. Evol. Microbiol.">
        <title>Paenibacillus ginsengarvi sp. nov., isolated from soil from ginseng cultivation.</title>
        <authorList>
            <person name="Yoon M.H."/>
            <person name="Ten L.N."/>
            <person name="Im W.T."/>
        </authorList>
    </citation>
    <scope>NUCLEOTIDE SEQUENCE [LARGE SCALE GENOMIC DNA]</scope>
    <source>
        <strain evidence="6 7">KCTC 13059</strain>
    </source>
</reference>
<dbReference type="InterPro" id="IPR006059">
    <property type="entry name" value="SBP"/>
</dbReference>
<comment type="caution">
    <text evidence="6">The sequence shown here is derived from an EMBL/GenBank/DDBJ whole genome shotgun (WGS) entry which is preliminary data.</text>
</comment>
<dbReference type="Gene3D" id="3.40.190.10">
    <property type="entry name" value="Periplasmic binding protein-like II"/>
    <property type="match status" value="1"/>
</dbReference>
<evidence type="ECO:0000256" key="5">
    <source>
        <dbReference type="ARBA" id="ARBA00023288"/>
    </source>
</evidence>
<evidence type="ECO:0000256" key="3">
    <source>
        <dbReference type="ARBA" id="ARBA00023136"/>
    </source>
</evidence>
<keyword evidence="1" id="KW-1003">Cell membrane</keyword>
<keyword evidence="3" id="KW-0472">Membrane</keyword>
<accession>A0A3B0BC42</accession>
<name>A0A3B0BC42_9BACL</name>
<evidence type="ECO:0000313" key="7">
    <source>
        <dbReference type="Proteomes" id="UP000282311"/>
    </source>
</evidence>
<gene>
    <name evidence="6" type="ORF">D7M11_30920</name>
</gene>
<organism evidence="6 7">
    <name type="scientific">Paenibacillus ginsengarvi</name>
    <dbReference type="NCBI Taxonomy" id="400777"/>
    <lineage>
        <taxon>Bacteria</taxon>
        <taxon>Bacillati</taxon>
        <taxon>Bacillota</taxon>
        <taxon>Bacilli</taxon>
        <taxon>Bacillales</taxon>
        <taxon>Paenibacillaceae</taxon>
        <taxon>Paenibacillus</taxon>
    </lineage>
</organism>
<proteinExistence type="predicted"/>